<dbReference type="Proteomes" id="UP000478740">
    <property type="component" value="Unassembled WGS sequence"/>
</dbReference>
<protein>
    <submittedName>
        <fullName evidence="2">DUF563 domain-containing protein</fullName>
    </submittedName>
</protein>
<dbReference type="AlphaFoldDB" id="A0A6L6IUC6"/>
<keyword evidence="3" id="KW-1185">Reference proteome</keyword>
<evidence type="ECO:0000313" key="2">
    <source>
        <dbReference type="EMBL" id="MTH63221.1"/>
    </source>
</evidence>
<evidence type="ECO:0000259" key="1">
    <source>
        <dbReference type="Pfam" id="PF04577"/>
    </source>
</evidence>
<proteinExistence type="predicted"/>
<dbReference type="Pfam" id="PF04577">
    <property type="entry name" value="Glyco_transf_61"/>
    <property type="match status" value="1"/>
</dbReference>
<accession>A0A6L6IUC6</accession>
<reference evidence="2 3" key="1">
    <citation type="submission" date="2019-11" db="EMBL/GenBank/DDBJ databases">
        <authorList>
            <person name="Dong K."/>
        </authorList>
    </citation>
    <scope>NUCLEOTIDE SEQUENCE [LARGE SCALE GENOMIC DNA]</scope>
    <source>
        <strain evidence="2 3">DK608</strain>
    </source>
</reference>
<dbReference type="GO" id="GO:0016757">
    <property type="term" value="F:glycosyltransferase activity"/>
    <property type="evidence" value="ECO:0007669"/>
    <property type="project" value="InterPro"/>
</dbReference>
<sequence>MGLDFTRPSTEVFHLPSVHPGMHYIQSQPDPLLRKVPAADLRIFAASDHDPILEMQQSAIDRQEQRLPRAAMEIASAPVVLQRAQFRPYFTTIAGRAWLNGASGDRLWHQLDSHLRDDAAREALHDSFRHARAADRAPAPVWPDDAGDLEIALGLMHGVGHERALSGMLSGLAHFAQDGSDQIINLHVPSGGFADELALFVEALFPQLAPRLRFRSAPRRYEAVRSVFSHRHYLYQAQDDGVDDSLQQAGWPMPGSAPQSRRQVAVASYDSGMRLARQAGLAQVSPELRASMPSLVWIAPRGGDGALTGQAALLEDLRQRGFAQLRPERLTPLQRIAAMQTADIVVIPQGAAVSETFWLRPDALVIHLMACQNLIQSAGDLLPLAHVAGCRFHVVFVDIADVTTPDDMPRRAAQQHSLQIGRRATARVTQMIDAELQGRQRNTLYA</sequence>
<evidence type="ECO:0000313" key="3">
    <source>
        <dbReference type="Proteomes" id="UP000478740"/>
    </source>
</evidence>
<feature type="domain" description="Glycosyltransferase 61 catalytic" evidence="1">
    <location>
        <begin position="215"/>
        <end position="366"/>
    </location>
</feature>
<gene>
    <name evidence="2" type="ORF">GL284_02930</name>
</gene>
<name>A0A6L6IUC6_9RHOB</name>
<dbReference type="EMBL" id="WMII01000002">
    <property type="protein sequence ID" value="MTH63221.1"/>
    <property type="molecule type" value="Genomic_DNA"/>
</dbReference>
<comment type="caution">
    <text evidence="2">The sequence shown here is derived from an EMBL/GenBank/DDBJ whole genome shotgun (WGS) entry which is preliminary data.</text>
</comment>
<dbReference type="InterPro" id="IPR049625">
    <property type="entry name" value="Glyco_transf_61_cat"/>
</dbReference>
<organism evidence="2 3">
    <name type="scientific">Paracoccus shanxieyensis</name>
    <dbReference type="NCBI Taxonomy" id="2675752"/>
    <lineage>
        <taxon>Bacteria</taxon>
        <taxon>Pseudomonadati</taxon>
        <taxon>Pseudomonadota</taxon>
        <taxon>Alphaproteobacteria</taxon>
        <taxon>Rhodobacterales</taxon>
        <taxon>Paracoccaceae</taxon>
        <taxon>Paracoccus</taxon>
    </lineage>
</organism>